<gene>
    <name evidence="2" type="ORF">EA656_15600</name>
</gene>
<sequence length="78" mass="8205">MGEASLPSTPKTDLGVLGLLAALAAAAFLFRDALGLLVFAGLSIALLVQCIRLAFSRGRSETLKKLWDAVKDAFWGIG</sequence>
<dbReference type="AlphaFoldDB" id="A0A4Q8LSD1"/>
<comment type="caution">
    <text evidence="2">The sequence shown here is derived from an EMBL/GenBank/DDBJ whole genome shotgun (WGS) entry which is preliminary data.</text>
</comment>
<organism evidence="2 3">
    <name type="scientific">Pseudoxanthomonas winnipegensis</name>
    <dbReference type="NCBI Taxonomy" id="2480810"/>
    <lineage>
        <taxon>Bacteria</taxon>
        <taxon>Pseudomonadati</taxon>
        <taxon>Pseudomonadota</taxon>
        <taxon>Gammaproteobacteria</taxon>
        <taxon>Lysobacterales</taxon>
        <taxon>Lysobacteraceae</taxon>
        <taxon>Pseudoxanthomonas</taxon>
    </lineage>
</organism>
<keyword evidence="1" id="KW-0812">Transmembrane</keyword>
<feature type="transmembrane region" description="Helical" evidence="1">
    <location>
        <begin position="36"/>
        <end position="55"/>
    </location>
</feature>
<proteinExistence type="predicted"/>
<dbReference type="RefSeq" id="WP_130524465.1">
    <property type="nucleotide sequence ID" value="NZ_SHLZ01000005.1"/>
</dbReference>
<evidence type="ECO:0000313" key="3">
    <source>
        <dbReference type="Proteomes" id="UP000292087"/>
    </source>
</evidence>
<name>A0A4Q8LSD1_9GAMM</name>
<dbReference type="Proteomes" id="UP000292087">
    <property type="component" value="Unassembled WGS sequence"/>
</dbReference>
<reference evidence="2 3" key="1">
    <citation type="submission" date="2019-02" db="EMBL/GenBank/DDBJ databases">
        <title>WGS of Pseudoxanthomonas species novum from clinical isolates.</title>
        <authorList>
            <person name="Bernier A.-M."/>
            <person name="Bernard K."/>
            <person name="Vachon A."/>
        </authorList>
    </citation>
    <scope>NUCLEOTIDE SEQUENCE [LARGE SCALE GENOMIC DNA]</scope>
    <source>
        <strain evidence="2 3">NML140781</strain>
    </source>
</reference>
<protein>
    <submittedName>
        <fullName evidence="2">Uncharacterized protein</fullName>
    </submittedName>
</protein>
<keyword evidence="1" id="KW-1133">Transmembrane helix</keyword>
<evidence type="ECO:0000256" key="1">
    <source>
        <dbReference type="SAM" id="Phobius"/>
    </source>
</evidence>
<feature type="transmembrane region" description="Helical" evidence="1">
    <location>
        <begin position="12"/>
        <end position="30"/>
    </location>
</feature>
<evidence type="ECO:0000313" key="2">
    <source>
        <dbReference type="EMBL" id="TAA33851.1"/>
    </source>
</evidence>
<dbReference type="EMBL" id="SHMF01000004">
    <property type="protein sequence ID" value="TAA33851.1"/>
    <property type="molecule type" value="Genomic_DNA"/>
</dbReference>
<keyword evidence="1" id="KW-0472">Membrane</keyword>
<accession>A0A4Q8LSD1</accession>